<proteinExistence type="predicted"/>
<evidence type="ECO:0000313" key="4">
    <source>
        <dbReference type="Proteomes" id="UP000271162"/>
    </source>
</evidence>
<sequence>MAWRILRGLTDAGHCLNLCEGVINPSPSIPILDTHVLPVMSSPLRRYARHLAGNIRNLVYRLYPQGVTSPQLLDVHGARQNEDDYCRPTGFSSRERFACRNGGRCYSTNVGPKCDCTLSEFDGKYCETGFILELEKDRP</sequence>
<reference evidence="5" key="1">
    <citation type="submission" date="2017-02" db="UniProtKB">
        <authorList>
            <consortium name="WormBaseParasite"/>
        </authorList>
    </citation>
    <scope>IDENTIFICATION</scope>
</reference>
<comment type="caution">
    <text evidence="1">Lacks conserved residue(s) required for the propagation of feature annotation.</text>
</comment>
<dbReference type="Gene3D" id="2.10.25.10">
    <property type="entry name" value="Laminin"/>
    <property type="match status" value="1"/>
</dbReference>
<dbReference type="InterPro" id="IPR000742">
    <property type="entry name" value="EGF"/>
</dbReference>
<evidence type="ECO:0000313" key="5">
    <source>
        <dbReference type="WBParaSite" id="NBR_0002019701-mRNA-1"/>
    </source>
</evidence>
<dbReference type="EMBL" id="UYSL01024899">
    <property type="protein sequence ID" value="VDL83935.1"/>
    <property type="molecule type" value="Genomic_DNA"/>
</dbReference>
<evidence type="ECO:0000256" key="1">
    <source>
        <dbReference type="PROSITE-ProRule" id="PRU00076"/>
    </source>
</evidence>
<accession>A0A0N4YSH5</accession>
<organism evidence="5">
    <name type="scientific">Nippostrongylus brasiliensis</name>
    <name type="common">Rat hookworm</name>
    <dbReference type="NCBI Taxonomy" id="27835"/>
    <lineage>
        <taxon>Eukaryota</taxon>
        <taxon>Metazoa</taxon>
        <taxon>Ecdysozoa</taxon>
        <taxon>Nematoda</taxon>
        <taxon>Chromadorea</taxon>
        <taxon>Rhabditida</taxon>
        <taxon>Rhabditina</taxon>
        <taxon>Rhabditomorpha</taxon>
        <taxon>Strongyloidea</taxon>
        <taxon>Heligmosomidae</taxon>
        <taxon>Nippostrongylus</taxon>
    </lineage>
</organism>
<gene>
    <name evidence="3" type="ORF">NBR_LOCUS20198</name>
</gene>
<dbReference type="PROSITE" id="PS50026">
    <property type="entry name" value="EGF_3"/>
    <property type="match status" value="1"/>
</dbReference>
<dbReference type="Proteomes" id="UP000271162">
    <property type="component" value="Unassembled WGS sequence"/>
</dbReference>
<keyword evidence="1" id="KW-0245">EGF-like domain</keyword>
<name>A0A0N4YSH5_NIPBR</name>
<reference evidence="3 4" key="2">
    <citation type="submission" date="2018-11" db="EMBL/GenBank/DDBJ databases">
        <authorList>
            <consortium name="Pathogen Informatics"/>
        </authorList>
    </citation>
    <scope>NUCLEOTIDE SEQUENCE [LARGE SCALE GENOMIC DNA]</scope>
</reference>
<evidence type="ECO:0000259" key="2">
    <source>
        <dbReference type="PROSITE" id="PS50026"/>
    </source>
</evidence>
<protein>
    <submittedName>
        <fullName evidence="5">EGF-like domain-containing protein</fullName>
    </submittedName>
</protein>
<evidence type="ECO:0000313" key="3">
    <source>
        <dbReference type="EMBL" id="VDL83935.1"/>
    </source>
</evidence>
<dbReference type="WBParaSite" id="NBR_0002019701-mRNA-1">
    <property type="protein sequence ID" value="NBR_0002019701-mRNA-1"/>
    <property type="gene ID" value="NBR_0002019701"/>
</dbReference>
<dbReference type="STRING" id="27835.A0A0N4YSH5"/>
<keyword evidence="4" id="KW-1185">Reference proteome</keyword>
<feature type="domain" description="EGF-like" evidence="2">
    <location>
        <begin position="82"/>
        <end position="127"/>
    </location>
</feature>
<dbReference type="AlphaFoldDB" id="A0A0N4YSH5"/>